<feature type="chain" id="PRO_5044779244" evidence="1">
    <location>
        <begin position="23"/>
        <end position="58"/>
    </location>
</feature>
<evidence type="ECO:0000256" key="1">
    <source>
        <dbReference type="SAM" id="SignalP"/>
    </source>
</evidence>
<dbReference type="Proteomes" id="UP000180166">
    <property type="component" value="Chromosome"/>
</dbReference>
<sequence length="58" mass="5690">MITRVAGSAAVTAIVLSLGAFGAPTASAGTSQATPTDGSIGICFTIPMPGSADLYWCL</sequence>
<dbReference type="EMBL" id="CP017839">
    <property type="protein sequence ID" value="APB01606.1"/>
    <property type="molecule type" value="Genomic_DNA"/>
</dbReference>
<proteinExistence type="predicted"/>
<accession>A0ABC8B5T7</accession>
<dbReference type="KEGG" id="nsr:NS506_07586"/>
<dbReference type="AlphaFoldDB" id="A0ABC8B5T7"/>
<keyword evidence="1" id="KW-0732">Signal</keyword>
<feature type="signal peptide" evidence="1">
    <location>
        <begin position="1"/>
        <end position="22"/>
    </location>
</feature>
<protein>
    <submittedName>
        <fullName evidence="2">Uncharacterized protein</fullName>
    </submittedName>
</protein>
<reference evidence="2 3" key="1">
    <citation type="submission" date="2016-10" db="EMBL/GenBank/DDBJ databases">
        <title>Genome sequence of Nocardia seriolae strain EM150506, isolated from Anguila japonica.</title>
        <authorList>
            <person name="Han H.-J."/>
        </authorList>
    </citation>
    <scope>NUCLEOTIDE SEQUENCE [LARGE SCALE GENOMIC DNA]</scope>
    <source>
        <strain evidence="2 3">EM150506</strain>
    </source>
</reference>
<gene>
    <name evidence="2" type="ORF">NS506_07586</name>
</gene>
<evidence type="ECO:0000313" key="2">
    <source>
        <dbReference type="EMBL" id="APB01606.1"/>
    </source>
</evidence>
<evidence type="ECO:0000313" key="3">
    <source>
        <dbReference type="Proteomes" id="UP000180166"/>
    </source>
</evidence>
<name>A0ABC8B5T7_9NOCA</name>
<organism evidence="2 3">
    <name type="scientific">Nocardia seriolae</name>
    <dbReference type="NCBI Taxonomy" id="37332"/>
    <lineage>
        <taxon>Bacteria</taxon>
        <taxon>Bacillati</taxon>
        <taxon>Actinomycetota</taxon>
        <taxon>Actinomycetes</taxon>
        <taxon>Mycobacteriales</taxon>
        <taxon>Nocardiaceae</taxon>
        <taxon>Nocardia</taxon>
    </lineage>
</organism>